<comment type="caution">
    <text evidence="2">The sequence shown here is derived from an EMBL/GenBank/DDBJ whole genome shotgun (WGS) entry which is preliminary data.</text>
</comment>
<proteinExistence type="predicted"/>
<feature type="region of interest" description="Disordered" evidence="1">
    <location>
        <begin position="93"/>
        <end position="191"/>
    </location>
</feature>
<evidence type="ECO:0000313" key="2">
    <source>
        <dbReference type="EMBL" id="MQL82480.1"/>
    </source>
</evidence>
<keyword evidence="3" id="KW-1185">Reference proteome</keyword>
<evidence type="ECO:0000313" key="3">
    <source>
        <dbReference type="Proteomes" id="UP000652761"/>
    </source>
</evidence>
<accession>A0A843UKX8</accession>
<gene>
    <name evidence="2" type="ORF">Taro_014954</name>
</gene>
<protein>
    <submittedName>
        <fullName evidence="2">Uncharacterized protein</fullName>
    </submittedName>
</protein>
<sequence length="191" mass="21373">MNVLICSICLRMLSISDSHLRSCSNSLRISSISESRLRASVRNSSTSILRIPRGGITHLIGTANTTFQRLDRKRETGSRLNRKRAYRSAIARRWPRERERGPTDQLGASRRRRRLLEEEAGVKGTGLTSPEVEEADAKGTGSLTGGGGGRREGDWIPRRRRRRPARGRLENERRTSAVEVAQVGRSQELAS</sequence>
<evidence type="ECO:0000256" key="1">
    <source>
        <dbReference type="SAM" id="MobiDB-lite"/>
    </source>
</evidence>
<organism evidence="2 3">
    <name type="scientific">Colocasia esculenta</name>
    <name type="common">Wild taro</name>
    <name type="synonym">Arum esculentum</name>
    <dbReference type="NCBI Taxonomy" id="4460"/>
    <lineage>
        <taxon>Eukaryota</taxon>
        <taxon>Viridiplantae</taxon>
        <taxon>Streptophyta</taxon>
        <taxon>Embryophyta</taxon>
        <taxon>Tracheophyta</taxon>
        <taxon>Spermatophyta</taxon>
        <taxon>Magnoliopsida</taxon>
        <taxon>Liliopsida</taxon>
        <taxon>Araceae</taxon>
        <taxon>Aroideae</taxon>
        <taxon>Colocasieae</taxon>
        <taxon>Colocasia</taxon>
    </lineage>
</organism>
<dbReference type="EMBL" id="NMUH01000634">
    <property type="protein sequence ID" value="MQL82480.1"/>
    <property type="molecule type" value="Genomic_DNA"/>
</dbReference>
<name>A0A843UKX8_COLES</name>
<feature type="compositionally biased region" description="Basic and acidic residues" evidence="1">
    <location>
        <begin position="167"/>
        <end position="176"/>
    </location>
</feature>
<reference evidence="2" key="1">
    <citation type="submission" date="2017-07" db="EMBL/GenBank/DDBJ databases">
        <title>Taro Niue Genome Assembly and Annotation.</title>
        <authorList>
            <person name="Atibalentja N."/>
            <person name="Keating K."/>
            <person name="Fields C.J."/>
        </authorList>
    </citation>
    <scope>NUCLEOTIDE SEQUENCE</scope>
    <source>
        <strain evidence="2">Niue_2</strain>
        <tissue evidence="2">Leaf</tissue>
    </source>
</reference>
<dbReference type="Proteomes" id="UP000652761">
    <property type="component" value="Unassembled WGS sequence"/>
</dbReference>
<dbReference type="AlphaFoldDB" id="A0A843UKX8"/>